<comment type="caution">
    <text evidence="1">The sequence shown here is derived from an EMBL/GenBank/DDBJ whole genome shotgun (WGS) entry which is preliminary data.</text>
</comment>
<gene>
    <name evidence="1" type="ORF">DPMN_059023</name>
</gene>
<proteinExistence type="predicted"/>
<reference evidence="1" key="1">
    <citation type="journal article" date="2019" name="bioRxiv">
        <title>The Genome of the Zebra Mussel, Dreissena polymorpha: A Resource for Invasive Species Research.</title>
        <authorList>
            <person name="McCartney M.A."/>
            <person name="Auch B."/>
            <person name="Kono T."/>
            <person name="Mallez S."/>
            <person name="Zhang Y."/>
            <person name="Obille A."/>
            <person name="Becker A."/>
            <person name="Abrahante J.E."/>
            <person name="Garbe J."/>
            <person name="Badalamenti J.P."/>
            <person name="Herman A."/>
            <person name="Mangelson H."/>
            <person name="Liachko I."/>
            <person name="Sullivan S."/>
            <person name="Sone E.D."/>
            <person name="Koren S."/>
            <person name="Silverstein K.A.T."/>
            <person name="Beckman K.B."/>
            <person name="Gohl D.M."/>
        </authorList>
    </citation>
    <scope>NUCLEOTIDE SEQUENCE</scope>
    <source>
        <strain evidence="1">Duluth1</strain>
        <tissue evidence="1">Whole animal</tissue>
    </source>
</reference>
<evidence type="ECO:0000313" key="1">
    <source>
        <dbReference type="EMBL" id="KAH3716303.1"/>
    </source>
</evidence>
<name>A0A9D4C2T5_DREPO</name>
<sequence length="93" mass="10639">MVNSTTNTSADIPMNGENLEKMTSFKYKAPTRLKDGISITEVRKLLPWQPQTKQVVDKFHQLPNQVKALQVPRSLHPIYGFKIWTLLTDTEQG</sequence>
<reference evidence="1" key="2">
    <citation type="submission" date="2020-11" db="EMBL/GenBank/DDBJ databases">
        <authorList>
            <person name="McCartney M.A."/>
            <person name="Auch B."/>
            <person name="Kono T."/>
            <person name="Mallez S."/>
            <person name="Becker A."/>
            <person name="Gohl D.M."/>
            <person name="Silverstein K.A.T."/>
            <person name="Koren S."/>
            <person name="Bechman K.B."/>
            <person name="Herman A."/>
            <person name="Abrahante J.E."/>
            <person name="Garbe J."/>
        </authorList>
    </citation>
    <scope>NUCLEOTIDE SEQUENCE</scope>
    <source>
        <strain evidence="1">Duluth1</strain>
        <tissue evidence="1">Whole animal</tissue>
    </source>
</reference>
<dbReference type="EMBL" id="JAIWYP010000013">
    <property type="protein sequence ID" value="KAH3716303.1"/>
    <property type="molecule type" value="Genomic_DNA"/>
</dbReference>
<evidence type="ECO:0000313" key="2">
    <source>
        <dbReference type="Proteomes" id="UP000828390"/>
    </source>
</evidence>
<keyword evidence="2" id="KW-1185">Reference proteome</keyword>
<organism evidence="1 2">
    <name type="scientific">Dreissena polymorpha</name>
    <name type="common">Zebra mussel</name>
    <name type="synonym">Mytilus polymorpha</name>
    <dbReference type="NCBI Taxonomy" id="45954"/>
    <lineage>
        <taxon>Eukaryota</taxon>
        <taxon>Metazoa</taxon>
        <taxon>Spiralia</taxon>
        <taxon>Lophotrochozoa</taxon>
        <taxon>Mollusca</taxon>
        <taxon>Bivalvia</taxon>
        <taxon>Autobranchia</taxon>
        <taxon>Heteroconchia</taxon>
        <taxon>Euheterodonta</taxon>
        <taxon>Imparidentia</taxon>
        <taxon>Neoheterodontei</taxon>
        <taxon>Myida</taxon>
        <taxon>Dreissenoidea</taxon>
        <taxon>Dreissenidae</taxon>
        <taxon>Dreissena</taxon>
    </lineage>
</organism>
<protein>
    <submittedName>
        <fullName evidence="1">Uncharacterized protein</fullName>
    </submittedName>
</protein>
<dbReference type="Proteomes" id="UP000828390">
    <property type="component" value="Unassembled WGS sequence"/>
</dbReference>
<accession>A0A9D4C2T5</accession>
<dbReference type="AlphaFoldDB" id="A0A9D4C2T5"/>